<proteinExistence type="inferred from homology"/>
<evidence type="ECO:0000256" key="6">
    <source>
        <dbReference type="ARBA" id="ARBA00022840"/>
    </source>
</evidence>
<dbReference type="OMA" id="WCELVEN"/>
<dbReference type="Pfam" id="PF23559">
    <property type="entry name" value="WHD_DRP"/>
    <property type="match status" value="1"/>
</dbReference>
<protein>
    <recommendedName>
        <fullName evidence="16">NB-ARC domain-containing protein</fullName>
    </recommendedName>
</protein>
<dbReference type="SUPFAM" id="SSF52047">
    <property type="entry name" value="RNI-like"/>
    <property type="match status" value="1"/>
</dbReference>
<keyword evidence="7" id="KW-0175">Coiled coil</keyword>
<dbReference type="Gramene" id="TraesCS1B02G470600.1">
    <property type="protein sequence ID" value="TraesCS1B02G470600.1"/>
    <property type="gene ID" value="TraesCS1B02G470600"/>
</dbReference>
<accession>A0A3B5Z5L7</accession>
<feature type="domain" description="R13L1/DRL21-like LRR repeat region" evidence="13">
    <location>
        <begin position="966"/>
        <end position="1085"/>
    </location>
</feature>
<evidence type="ECO:0000256" key="8">
    <source>
        <dbReference type="SAM" id="SignalP"/>
    </source>
</evidence>
<dbReference type="GO" id="GO:0005524">
    <property type="term" value="F:ATP binding"/>
    <property type="evidence" value="ECO:0007669"/>
    <property type="project" value="UniProtKB-KW"/>
</dbReference>
<dbReference type="InterPro" id="IPR003591">
    <property type="entry name" value="Leu-rich_rpt_typical-subtyp"/>
</dbReference>
<dbReference type="InterPro" id="IPR036388">
    <property type="entry name" value="WH-like_DNA-bd_sf"/>
</dbReference>
<dbReference type="GO" id="GO:0051707">
    <property type="term" value="P:response to other organism"/>
    <property type="evidence" value="ECO:0007669"/>
    <property type="project" value="UniProtKB-ARBA"/>
</dbReference>
<evidence type="ECO:0000259" key="12">
    <source>
        <dbReference type="Pfam" id="PF23598"/>
    </source>
</evidence>
<evidence type="ECO:0000256" key="5">
    <source>
        <dbReference type="ARBA" id="ARBA00022821"/>
    </source>
</evidence>
<name>A0A3B5Z5L7_WHEAT</name>
<evidence type="ECO:0000259" key="13">
    <source>
        <dbReference type="Pfam" id="PF25019"/>
    </source>
</evidence>
<dbReference type="InterPro" id="IPR006553">
    <property type="entry name" value="Leu-rich_rpt_Cys-con_subtyp"/>
</dbReference>
<dbReference type="Pfam" id="PF25019">
    <property type="entry name" value="LRR_R13L1-DRL21"/>
    <property type="match status" value="1"/>
</dbReference>
<dbReference type="InterPro" id="IPR032675">
    <property type="entry name" value="LRR_dom_sf"/>
</dbReference>
<dbReference type="Pfam" id="PF18052">
    <property type="entry name" value="Rx_N"/>
    <property type="match status" value="1"/>
</dbReference>
<dbReference type="GO" id="GO:0006952">
    <property type="term" value="P:defense response"/>
    <property type="evidence" value="ECO:0007669"/>
    <property type="project" value="UniProtKB-KW"/>
</dbReference>
<dbReference type="RefSeq" id="XP_044424974.1">
    <property type="nucleotide sequence ID" value="XM_044569039.1"/>
</dbReference>
<organism evidence="14">
    <name type="scientific">Triticum aestivum</name>
    <name type="common">Wheat</name>
    <dbReference type="NCBI Taxonomy" id="4565"/>
    <lineage>
        <taxon>Eukaryota</taxon>
        <taxon>Viridiplantae</taxon>
        <taxon>Streptophyta</taxon>
        <taxon>Embryophyta</taxon>
        <taxon>Tracheophyta</taxon>
        <taxon>Spermatophyta</taxon>
        <taxon>Magnoliopsida</taxon>
        <taxon>Liliopsida</taxon>
        <taxon>Poales</taxon>
        <taxon>Poaceae</taxon>
        <taxon>BOP clade</taxon>
        <taxon>Pooideae</taxon>
        <taxon>Triticodae</taxon>
        <taxon>Triticeae</taxon>
        <taxon>Triticinae</taxon>
        <taxon>Triticum</taxon>
    </lineage>
</organism>
<dbReference type="InterPro" id="IPR058922">
    <property type="entry name" value="WHD_DRP"/>
</dbReference>
<evidence type="ECO:0000256" key="1">
    <source>
        <dbReference type="ARBA" id="ARBA00008894"/>
    </source>
</evidence>
<feature type="domain" description="NB-ARC" evidence="9">
    <location>
        <begin position="180"/>
        <end position="342"/>
    </location>
</feature>
<evidence type="ECO:0000259" key="10">
    <source>
        <dbReference type="Pfam" id="PF18052"/>
    </source>
</evidence>
<dbReference type="GO" id="GO:0043531">
    <property type="term" value="F:ADP binding"/>
    <property type="evidence" value="ECO:0007669"/>
    <property type="project" value="InterPro"/>
</dbReference>
<keyword evidence="6" id="KW-0067">ATP-binding</keyword>
<dbReference type="PANTHER" id="PTHR36766:SF73">
    <property type="entry name" value="NB-ARC DOMAIN-CONTAINING PROTEIN"/>
    <property type="match status" value="1"/>
</dbReference>
<dbReference type="Pfam" id="PF00931">
    <property type="entry name" value="NB-ARC"/>
    <property type="match status" value="1"/>
</dbReference>
<keyword evidence="2" id="KW-0433">Leucine-rich repeat</keyword>
<dbReference type="STRING" id="4565.A0A3B5Z5L7"/>
<evidence type="ECO:0000256" key="7">
    <source>
        <dbReference type="ARBA" id="ARBA00023054"/>
    </source>
</evidence>
<dbReference type="Pfam" id="PF23598">
    <property type="entry name" value="LRR_14"/>
    <property type="match status" value="2"/>
</dbReference>
<dbReference type="Gene3D" id="1.10.8.430">
    <property type="entry name" value="Helical domain of apoptotic protease-activating factors"/>
    <property type="match status" value="1"/>
</dbReference>
<evidence type="ECO:0000313" key="14">
    <source>
        <dbReference type="EnsemblPlants" id="TraesCS1B02G470600.1"/>
    </source>
</evidence>
<feature type="domain" description="Disease resistance R13L4/SHOC-2-like LRR" evidence="12">
    <location>
        <begin position="1170"/>
        <end position="1342"/>
    </location>
</feature>
<dbReference type="Gene3D" id="1.20.5.4130">
    <property type="match status" value="1"/>
</dbReference>
<dbReference type="Gene3D" id="1.10.10.10">
    <property type="entry name" value="Winged helix-like DNA-binding domain superfamily/Winged helix DNA-binding domain"/>
    <property type="match status" value="1"/>
</dbReference>
<evidence type="ECO:0000256" key="3">
    <source>
        <dbReference type="ARBA" id="ARBA00022737"/>
    </source>
</evidence>
<dbReference type="Gene3D" id="3.80.10.10">
    <property type="entry name" value="Ribonuclease Inhibitor"/>
    <property type="match status" value="4"/>
</dbReference>
<dbReference type="EnsemblPlants" id="TraesCS1B02G470600.1">
    <property type="protein sequence ID" value="TraesCS1B02G470600.1"/>
    <property type="gene ID" value="TraesCS1B02G470600"/>
</dbReference>
<keyword evidence="3" id="KW-0677">Repeat</keyword>
<dbReference type="Gene3D" id="3.40.50.300">
    <property type="entry name" value="P-loop containing nucleotide triphosphate hydrolases"/>
    <property type="match status" value="1"/>
</dbReference>
<dbReference type="Gramene" id="TraesCS1B03G1252700.1">
    <property type="protein sequence ID" value="TraesCS1B03G1252700.1.CDS"/>
    <property type="gene ID" value="TraesCS1B03G1252700"/>
</dbReference>
<keyword evidence="8" id="KW-0732">Signal</keyword>
<evidence type="ECO:0008006" key="16">
    <source>
        <dbReference type="Google" id="ProtNLM"/>
    </source>
</evidence>
<dbReference type="GO" id="GO:0035556">
    <property type="term" value="P:intracellular signal transduction"/>
    <property type="evidence" value="ECO:0000318"/>
    <property type="project" value="GO_Central"/>
</dbReference>
<dbReference type="InterPro" id="IPR056789">
    <property type="entry name" value="LRR_R13L1-DRL21"/>
</dbReference>
<feature type="domain" description="Disease resistance N-terminal" evidence="10">
    <location>
        <begin position="13"/>
        <end position="92"/>
    </location>
</feature>
<dbReference type="SMART" id="SM00369">
    <property type="entry name" value="LRR_TYP"/>
    <property type="match status" value="5"/>
</dbReference>
<feature type="domain" description="Disease resistance R13L4/SHOC-2-like LRR" evidence="12">
    <location>
        <begin position="543"/>
        <end position="715"/>
    </location>
</feature>
<dbReference type="InterPro" id="IPR042197">
    <property type="entry name" value="Apaf_helical"/>
</dbReference>
<keyword evidence="15" id="KW-1185">Reference proteome</keyword>
<dbReference type="Proteomes" id="UP000019116">
    <property type="component" value="Chromosome 1B"/>
</dbReference>
<dbReference type="KEGG" id="taes:123149384"/>
<feature type="domain" description="Disease resistance protein winged helix" evidence="11">
    <location>
        <begin position="432"/>
        <end position="501"/>
    </location>
</feature>
<dbReference type="InterPro" id="IPR041118">
    <property type="entry name" value="Rx_N"/>
</dbReference>
<dbReference type="InterPro" id="IPR002182">
    <property type="entry name" value="NB-ARC"/>
</dbReference>
<dbReference type="PRINTS" id="PR00364">
    <property type="entry name" value="DISEASERSIST"/>
</dbReference>
<dbReference type="GeneID" id="123149384"/>
<dbReference type="InterPro" id="IPR055414">
    <property type="entry name" value="LRR_R13L4/SHOC2-like"/>
</dbReference>
<evidence type="ECO:0000256" key="4">
    <source>
        <dbReference type="ARBA" id="ARBA00022741"/>
    </source>
</evidence>
<gene>
    <name evidence="14" type="primary">LOC123149384</name>
</gene>
<evidence type="ECO:0000256" key="2">
    <source>
        <dbReference type="ARBA" id="ARBA00022614"/>
    </source>
</evidence>
<evidence type="ECO:0000313" key="15">
    <source>
        <dbReference type="Proteomes" id="UP000019116"/>
    </source>
</evidence>
<feature type="chain" id="PRO_5017412980" description="NB-ARC domain-containing protein" evidence="8">
    <location>
        <begin position="18"/>
        <end position="1435"/>
    </location>
</feature>
<dbReference type="Gramene" id="TraesWEE_scaffold_030153_01G000100.1">
    <property type="protein sequence ID" value="TraesWEE_scaffold_030153_01G000100.1"/>
    <property type="gene ID" value="TraesWEE_scaffold_030153_01G000100"/>
</dbReference>
<evidence type="ECO:0000259" key="11">
    <source>
        <dbReference type="Pfam" id="PF23559"/>
    </source>
</evidence>
<reference evidence="14" key="1">
    <citation type="submission" date="2018-08" db="EMBL/GenBank/DDBJ databases">
        <authorList>
            <person name="Rossello M."/>
        </authorList>
    </citation>
    <scope>NUCLEOTIDE SEQUENCE [LARGE SCALE GENOMIC DNA]</scope>
    <source>
        <strain evidence="14">cv. Chinese Spring</strain>
    </source>
</reference>
<keyword evidence="4" id="KW-0547">Nucleotide-binding</keyword>
<comment type="similarity">
    <text evidence="1">Belongs to the disease resistance NB-LRR family.</text>
</comment>
<feature type="signal peptide" evidence="8">
    <location>
        <begin position="1"/>
        <end position="17"/>
    </location>
</feature>
<sequence length="1435" mass="161439">MVALGGMLAAAILKVVGDQVGSLIGGQIALQMNLDRDLKKMKMALESVEAVLKVAERRSITDELTGLWLKRLKDFLYEVSDMIDKFEADTQAITQPSARKFSFKKYLAFMIPCLTIGPNITMANRMNNMRDDLKVITDQHKEFKLTDCTNANEPKVTDIRETSSTLETQIIGRTEERDIILASLSESMKKDITIVPIYGIGGLGKTTLAKMVYNSSQFNEYSQVWVYVSQTFDLIKIGNSIISQLSEKDKESGYTGKQMIRNSLEKLLSNKKILIVLDDLWEDNISQLEELKYMLKVGESSKVVVIATTRSEGIAKKMSTIQPYKLAPLTDDMCWSIIKQKSAFESRGDKQQLEEIGKVIAMKCAGVALAAKSLGHTLQSMKYGQWESVRDSNIWTAPSLEDTSSTQVLASLKLSYSVLPSYLKLCFAYCAIFPKGHKILKDDLVHQWVSLGFSSWELGERYISQLLGLSFLDHFKSSSTFELHDEDVILLTMHDLVHDLARSVMEDEIIFVGNINNAEGTRYHYALLDDCSKPLGSDLSKTRALRFMDCDKSEVHDAAFSSAKSLRVLDLIECAIYTFADCIGQLKQLRYLNAPRVQDAKIPDSITKLSKLIYLNLHGSPTILALPESIGEIESLMYLDLSSCSGITKLPESFGRLQKLLHLDLSNCSSVEGISVFLESLTQLEYLNLSYCPNIGDIPEVLGGLSKLQYLNLSDSSYLQCGKETEFLSALTKLEYLNLSSRKCGLKKLPESLGGFSQLKYLNLSGWRDMKKLPRLFGSLKNLLHLDLSGCYMVDCVHEALVGLTSLQYLNLKETHVSSLPDDLTKLRYLNLSGLRNIPVHSSDDPTKDQFNPLSAKTWDSLTNHICRIDFSELEHLDFSGCTSLRKIPESICGLTKLHTLYLSGCASLEKIPESICTLGSLKFLYVEQCYGLSEIPQLGSSAISLPHFMVRAGNDGSSSNLVQLKSADPFQLEITKLENVKSAGEAHSIKLMEKQSIWKLKLEWTQGVDRFVDDKMLLEKLVPPSTLSILEICGYNSVIFPGWVVGQLPNLNLLVLKYMANLEEWDTSYSTGQENVLEELVIHGCPMLRMKVPLPKAKRWVILCSDNVLSSQDECIVSHTSATSSSSTVTTWLSVRDCKVPLHEWRLLRHFPGLPSLTIENCGDLTGSPDIIQLLSSLEELCLEDEDMEELPIWLGELPSLKNLHIQKSNGVKELNENMRQLTKLESLELYFCKSISAVPHWVGKLTSLKKLWIHNNEGLRSLPASIQQLTSLQEIVLMHCYALEHVVAETEEGKMKLADNQQRESALPTSLKRLYLHGCDGIKSFPEGIHQLTNLQDLTITRCKGLKEWCELVENKMKLARIEKKVYETFVQYTYEDKGERDVYLLFKKFSHVTFGRREDRVQSLSRSGLRFGLHRHTWLKTSIIFSSGLRIG</sequence>
<dbReference type="SUPFAM" id="SSF52540">
    <property type="entry name" value="P-loop containing nucleoside triphosphate hydrolases"/>
    <property type="match status" value="1"/>
</dbReference>
<dbReference type="InterPro" id="IPR027417">
    <property type="entry name" value="P-loop_NTPase"/>
</dbReference>
<reference evidence="14" key="2">
    <citation type="submission" date="2018-10" db="UniProtKB">
        <authorList>
            <consortium name="EnsemblPlants"/>
        </authorList>
    </citation>
    <scope>IDENTIFICATION</scope>
</reference>
<dbReference type="SUPFAM" id="SSF52058">
    <property type="entry name" value="L domain-like"/>
    <property type="match status" value="2"/>
</dbReference>
<keyword evidence="5" id="KW-0611">Plant defense</keyword>
<dbReference type="SMART" id="SM00367">
    <property type="entry name" value="LRR_CC"/>
    <property type="match status" value="4"/>
</dbReference>
<evidence type="ECO:0000259" key="9">
    <source>
        <dbReference type="Pfam" id="PF00931"/>
    </source>
</evidence>
<dbReference type="PANTHER" id="PTHR36766">
    <property type="entry name" value="PLANT BROAD-SPECTRUM MILDEW RESISTANCE PROTEIN RPW8"/>
    <property type="match status" value="1"/>
</dbReference>